<proteinExistence type="predicted"/>
<dbReference type="AlphaFoldDB" id="A0A212L575"/>
<dbReference type="EMBL" id="FMJC01000002">
    <property type="protein sequence ID" value="SCM72627.1"/>
    <property type="molecule type" value="Genomic_DNA"/>
</dbReference>
<protein>
    <submittedName>
        <fullName evidence="1">Uncharacterized protein</fullName>
    </submittedName>
</protein>
<accession>A0A212L575</accession>
<dbReference type="RefSeq" id="WP_179980302.1">
    <property type="nucleotide sequence ID" value="NZ_LT608333.1"/>
</dbReference>
<name>A0A212L575_9BACT</name>
<evidence type="ECO:0000313" key="1">
    <source>
        <dbReference type="EMBL" id="SCM72627.1"/>
    </source>
</evidence>
<gene>
    <name evidence="1" type="ORF">KL86DES1_20741</name>
</gene>
<sequence length="113" mass="12403">MQEFYDLKLEGTKLHFIPREDGSEGFEFALPDPPANHTAAGILGDPELMYCVAFRKEDGHGGLFAMYDENGLLFVAVAASNLAYSLGLAEMGRTVTYARYGADIFDALDENDD</sequence>
<organism evidence="1">
    <name type="scientific">uncultured Desulfovibrio sp</name>
    <dbReference type="NCBI Taxonomy" id="167968"/>
    <lineage>
        <taxon>Bacteria</taxon>
        <taxon>Pseudomonadati</taxon>
        <taxon>Thermodesulfobacteriota</taxon>
        <taxon>Desulfovibrionia</taxon>
        <taxon>Desulfovibrionales</taxon>
        <taxon>Desulfovibrionaceae</taxon>
        <taxon>Desulfovibrio</taxon>
        <taxon>environmental samples</taxon>
    </lineage>
</organism>
<reference evidence="1" key="1">
    <citation type="submission" date="2016-08" db="EMBL/GenBank/DDBJ databases">
        <authorList>
            <person name="Seilhamer J.J."/>
        </authorList>
    </citation>
    <scope>NUCLEOTIDE SEQUENCE</scope>
    <source>
        <strain evidence="1">86-1</strain>
    </source>
</reference>